<dbReference type="Proteomes" id="UP000262072">
    <property type="component" value="Unassembled WGS sequence"/>
</dbReference>
<protein>
    <submittedName>
        <fullName evidence="1">Uncharacterized protein</fullName>
    </submittedName>
</protein>
<evidence type="ECO:0000313" key="1">
    <source>
        <dbReference type="EMBL" id="SYZ79591.1"/>
    </source>
</evidence>
<accession>A0A383TJE6</accession>
<sequence length="35" mass="4274">MNGGRRQPIFFEKFLPLTMDLPFDKERTFAYNYMV</sequence>
<dbReference type="AlphaFoldDB" id="A0A383TJE6"/>
<gene>
    <name evidence="1" type="ORF">TART1_2463</name>
</gene>
<name>A0A383TJE6_9LACT</name>
<evidence type="ECO:0000313" key="2">
    <source>
        <dbReference type="Proteomes" id="UP000262072"/>
    </source>
</evidence>
<dbReference type="EMBL" id="UNRR01000039">
    <property type="protein sequence ID" value="SYZ79591.1"/>
    <property type="molecule type" value="Genomic_DNA"/>
</dbReference>
<reference evidence="2" key="1">
    <citation type="submission" date="2018-05" db="EMBL/GenBank/DDBJ databases">
        <authorList>
            <person name="Strepis N."/>
        </authorList>
    </citation>
    <scope>NUCLEOTIDE SEQUENCE [LARGE SCALE GENOMIC DNA]</scope>
</reference>
<proteinExistence type="predicted"/>
<organism evidence="1 2">
    <name type="scientific">Trichococcus shcherbakoviae</name>
    <dbReference type="NCBI Taxonomy" id="2094020"/>
    <lineage>
        <taxon>Bacteria</taxon>
        <taxon>Bacillati</taxon>
        <taxon>Bacillota</taxon>
        <taxon>Bacilli</taxon>
        <taxon>Lactobacillales</taxon>
        <taxon>Carnobacteriaceae</taxon>
        <taxon>Trichococcus</taxon>
    </lineage>
</organism>